<organism evidence="4 5">
    <name type="scientific">Candidatus Scatocola faecipullorum</name>
    <dbReference type="NCBI Taxonomy" id="2840917"/>
    <lineage>
        <taxon>Bacteria</taxon>
        <taxon>Pseudomonadati</taxon>
        <taxon>Pseudomonadota</taxon>
        <taxon>Alphaproteobacteria</taxon>
        <taxon>Rhodospirillales</taxon>
        <taxon>Rhodospirillaceae</taxon>
        <taxon>Rhodospirillaceae incertae sedis</taxon>
        <taxon>Candidatus Scatocola</taxon>
    </lineage>
</organism>
<dbReference type="InterPro" id="IPR027385">
    <property type="entry name" value="Beta-barrel_OMP"/>
</dbReference>
<evidence type="ECO:0000259" key="3">
    <source>
        <dbReference type="Pfam" id="PF13505"/>
    </source>
</evidence>
<dbReference type="EMBL" id="DVNC01000054">
    <property type="protein sequence ID" value="HIU54034.1"/>
    <property type="molecule type" value="Genomic_DNA"/>
</dbReference>
<proteinExistence type="predicted"/>
<comment type="caution">
    <text evidence="4">The sequence shown here is derived from an EMBL/GenBank/DDBJ whole genome shotgun (WGS) entry which is preliminary data.</text>
</comment>
<reference evidence="4" key="1">
    <citation type="submission" date="2020-10" db="EMBL/GenBank/DDBJ databases">
        <authorList>
            <person name="Gilroy R."/>
        </authorList>
    </citation>
    <scope>NUCLEOTIDE SEQUENCE</scope>
    <source>
        <strain evidence="4">ChiW3-316</strain>
    </source>
</reference>
<protein>
    <submittedName>
        <fullName evidence="4">Porin family protein</fullName>
    </submittedName>
</protein>
<evidence type="ECO:0000313" key="4">
    <source>
        <dbReference type="EMBL" id="HIU54034.1"/>
    </source>
</evidence>
<keyword evidence="1 2" id="KW-0732">Signal</keyword>
<feature type="chain" id="PRO_5038350998" evidence="2">
    <location>
        <begin position="24"/>
        <end position="185"/>
    </location>
</feature>
<reference evidence="4" key="2">
    <citation type="journal article" date="2021" name="PeerJ">
        <title>Extensive microbial diversity within the chicken gut microbiome revealed by metagenomics and culture.</title>
        <authorList>
            <person name="Gilroy R."/>
            <person name="Ravi A."/>
            <person name="Getino M."/>
            <person name="Pursley I."/>
            <person name="Horton D.L."/>
            <person name="Alikhan N.F."/>
            <person name="Baker D."/>
            <person name="Gharbi K."/>
            <person name="Hall N."/>
            <person name="Watson M."/>
            <person name="Adriaenssens E.M."/>
            <person name="Foster-Nyarko E."/>
            <person name="Jarju S."/>
            <person name="Secka A."/>
            <person name="Antonio M."/>
            <person name="Oren A."/>
            <person name="Chaudhuri R.R."/>
            <person name="La Ragione R."/>
            <person name="Hildebrand F."/>
            <person name="Pallen M.J."/>
        </authorList>
    </citation>
    <scope>NUCLEOTIDE SEQUENCE</scope>
    <source>
        <strain evidence="4">ChiW3-316</strain>
    </source>
</reference>
<gene>
    <name evidence="4" type="ORF">IAD20_08155</name>
</gene>
<evidence type="ECO:0000256" key="2">
    <source>
        <dbReference type="SAM" id="SignalP"/>
    </source>
</evidence>
<dbReference type="SUPFAM" id="SSF56925">
    <property type="entry name" value="OMPA-like"/>
    <property type="match status" value="1"/>
</dbReference>
<dbReference type="Proteomes" id="UP000824107">
    <property type="component" value="Unassembled WGS sequence"/>
</dbReference>
<dbReference type="InterPro" id="IPR011250">
    <property type="entry name" value="OMP/PagP_B-barrel"/>
</dbReference>
<evidence type="ECO:0000313" key="5">
    <source>
        <dbReference type="Proteomes" id="UP000824107"/>
    </source>
</evidence>
<sequence>MKYAVSSLMVAVSALAFSANANASDFKPYVGLDYNYTDADADHQSPKYNSASVNVGTEYNKYFGTEVFYQYSDDDKKHVNGIENQTSFQAYGLDLMGYLPLGCDQVFSLVGTMGIGEYTFDKNYSGFYAPKDQRDHGIGYRFGGGLQYKIDDKFSVRGLVRYVNLNDIDNFDDMWEYTAGIRYSF</sequence>
<dbReference type="Gene3D" id="2.40.160.20">
    <property type="match status" value="1"/>
</dbReference>
<feature type="domain" description="Outer membrane protein beta-barrel" evidence="3">
    <location>
        <begin position="10"/>
        <end position="185"/>
    </location>
</feature>
<dbReference type="AlphaFoldDB" id="A0A9D1SB92"/>
<evidence type="ECO:0000256" key="1">
    <source>
        <dbReference type="ARBA" id="ARBA00022729"/>
    </source>
</evidence>
<dbReference type="Pfam" id="PF13505">
    <property type="entry name" value="OMP_b-brl"/>
    <property type="match status" value="1"/>
</dbReference>
<name>A0A9D1SB92_9PROT</name>
<accession>A0A9D1SB92</accession>
<feature type="signal peptide" evidence="2">
    <location>
        <begin position="1"/>
        <end position="23"/>
    </location>
</feature>